<dbReference type="GO" id="GO:0006950">
    <property type="term" value="P:response to stress"/>
    <property type="evidence" value="ECO:0007669"/>
    <property type="project" value="TreeGrafter"/>
</dbReference>
<dbReference type="KEGG" id="dalk:DSCA_46020"/>
<evidence type="ECO:0000313" key="3">
    <source>
        <dbReference type="Proteomes" id="UP000427906"/>
    </source>
</evidence>
<dbReference type="GO" id="GO:0003700">
    <property type="term" value="F:DNA-binding transcription factor activity"/>
    <property type="evidence" value="ECO:0007669"/>
    <property type="project" value="InterPro"/>
</dbReference>
<protein>
    <recommendedName>
        <fullName evidence="1">HTH marR-type domain-containing protein</fullName>
    </recommendedName>
</protein>
<dbReference type="InterPro" id="IPR036388">
    <property type="entry name" value="WH-like_DNA-bd_sf"/>
</dbReference>
<sequence length="122" mass="13323">MVAYYNRAFEPLGFTAQQAMALGVLWQEDGISLGEFARRAGMGKAAAVTMIRRLERMDLVTKAANPTDGRLNVLNLTPRARTLSPELLATGAALEKEIEKAVGKEDMAAMIRGLKAIRDMDI</sequence>
<dbReference type="Gene3D" id="1.10.10.10">
    <property type="entry name" value="Winged helix-like DNA-binding domain superfamily/Winged helix DNA-binding domain"/>
    <property type="match status" value="1"/>
</dbReference>
<dbReference type="InterPro" id="IPR039422">
    <property type="entry name" value="MarR/SlyA-like"/>
</dbReference>
<dbReference type="SMART" id="SM00347">
    <property type="entry name" value="HTH_MARR"/>
    <property type="match status" value="1"/>
</dbReference>
<dbReference type="AlphaFoldDB" id="A0A5K7YLQ1"/>
<dbReference type="PANTHER" id="PTHR33164">
    <property type="entry name" value="TRANSCRIPTIONAL REGULATOR, MARR FAMILY"/>
    <property type="match status" value="1"/>
</dbReference>
<reference evidence="2 3" key="1">
    <citation type="submission" date="2019-11" db="EMBL/GenBank/DDBJ databases">
        <title>Comparative genomics of hydrocarbon-degrading Desulfosarcina strains.</title>
        <authorList>
            <person name="Watanabe M."/>
            <person name="Kojima H."/>
            <person name="Fukui M."/>
        </authorList>
    </citation>
    <scope>NUCLEOTIDE SEQUENCE [LARGE SCALE GENOMIC DNA]</scope>
    <source>
        <strain evidence="2 3">PL12</strain>
    </source>
</reference>
<keyword evidence="3" id="KW-1185">Reference proteome</keyword>
<dbReference type="InterPro" id="IPR036390">
    <property type="entry name" value="WH_DNA-bd_sf"/>
</dbReference>
<feature type="domain" description="HTH marR-type" evidence="1">
    <location>
        <begin position="1"/>
        <end position="119"/>
    </location>
</feature>
<organism evidence="2 3">
    <name type="scientific">Desulfosarcina alkanivorans</name>
    <dbReference type="NCBI Taxonomy" id="571177"/>
    <lineage>
        <taxon>Bacteria</taxon>
        <taxon>Pseudomonadati</taxon>
        <taxon>Thermodesulfobacteriota</taxon>
        <taxon>Desulfobacteria</taxon>
        <taxon>Desulfobacterales</taxon>
        <taxon>Desulfosarcinaceae</taxon>
        <taxon>Desulfosarcina</taxon>
    </lineage>
</organism>
<dbReference type="InterPro" id="IPR000835">
    <property type="entry name" value="HTH_MarR-typ"/>
</dbReference>
<evidence type="ECO:0000313" key="2">
    <source>
        <dbReference type="EMBL" id="BBO70672.1"/>
    </source>
</evidence>
<gene>
    <name evidence="2" type="ORF">DSCA_46020</name>
</gene>
<proteinExistence type="predicted"/>
<evidence type="ECO:0000259" key="1">
    <source>
        <dbReference type="PROSITE" id="PS50995"/>
    </source>
</evidence>
<dbReference type="PANTHER" id="PTHR33164:SF43">
    <property type="entry name" value="HTH-TYPE TRANSCRIPTIONAL REPRESSOR YETL"/>
    <property type="match status" value="1"/>
</dbReference>
<dbReference type="EMBL" id="AP021874">
    <property type="protein sequence ID" value="BBO70672.1"/>
    <property type="molecule type" value="Genomic_DNA"/>
</dbReference>
<name>A0A5K7YLQ1_9BACT</name>
<dbReference type="PROSITE" id="PS50995">
    <property type="entry name" value="HTH_MARR_2"/>
    <property type="match status" value="1"/>
</dbReference>
<accession>A0A5K7YLQ1</accession>
<dbReference type="Proteomes" id="UP000427906">
    <property type="component" value="Chromosome"/>
</dbReference>
<dbReference type="Pfam" id="PF01047">
    <property type="entry name" value="MarR"/>
    <property type="match status" value="1"/>
</dbReference>
<dbReference type="SUPFAM" id="SSF46785">
    <property type="entry name" value="Winged helix' DNA-binding domain"/>
    <property type="match status" value="1"/>
</dbReference>